<dbReference type="InterPro" id="IPR005656">
    <property type="entry name" value="MmgE_PrpD"/>
</dbReference>
<dbReference type="PANTHER" id="PTHR16943">
    <property type="entry name" value="2-METHYLCITRATE DEHYDRATASE-RELATED"/>
    <property type="match status" value="1"/>
</dbReference>
<dbReference type="EMBL" id="CP016172">
    <property type="protein sequence ID" value="ANN78339.1"/>
    <property type="molecule type" value="Genomic_DNA"/>
</dbReference>
<dbReference type="STRING" id="463014.BAU07_15580"/>
<dbReference type="KEGG" id="bfz:BAU07_15580"/>
<organism evidence="4 5">
    <name type="scientific">Bordetella flabilis</name>
    <dbReference type="NCBI Taxonomy" id="463014"/>
    <lineage>
        <taxon>Bacteria</taxon>
        <taxon>Pseudomonadati</taxon>
        <taxon>Pseudomonadota</taxon>
        <taxon>Betaproteobacteria</taxon>
        <taxon>Burkholderiales</taxon>
        <taxon>Alcaligenaceae</taxon>
        <taxon>Bordetella</taxon>
    </lineage>
</organism>
<feature type="domain" description="MmgE/PrpD N-terminal" evidence="2">
    <location>
        <begin position="7"/>
        <end position="248"/>
    </location>
</feature>
<evidence type="ECO:0008006" key="6">
    <source>
        <dbReference type="Google" id="ProtNLM"/>
    </source>
</evidence>
<dbReference type="Pfam" id="PF03972">
    <property type="entry name" value="MmgE_PrpD_N"/>
    <property type="match status" value="1"/>
</dbReference>
<evidence type="ECO:0000256" key="1">
    <source>
        <dbReference type="ARBA" id="ARBA00006174"/>
    </source>
</evidence>
<proteinExistence type="inferred from homology"/>
<protein>
    <recommendedName>
        <fullName evidence="6">2-methylcitrate dehydratase</fullName>
    </recommendedName>
</protein>
<evidence type="ECO:0000313" key="5">
    <source>
        <dbReference type="Proteomes" id="UP000091926"/>
    </source>
</evidence>
<dbReference type="AlphaFoldDB" id="A0A193GGB9"/>
<dbReference type="GO" id="GO:0016829">
    <property type="term" value="F:lyase activity"/>
    <property type="evidence" value="ECO:0007669"/>
    <property type="project" value="InterPro"/>
</dbReference>
<name>A0A193GGB9_9BORD</name>
<dbReference type="InterPro" id="IPR042188">
    <property type="entry name" value="MmgE/PrpD_sf_2"/>
</dbReference>
<dbReference type="PANTHER" id="PTHR16943:SF8">
    <property type="entry name" value="2-METHYLCITRATE DEHYDRATASE"/>
    <property type="match status" value="1"/>
</dbReference>
<evidence type="ECO:0000259" key="2">
    <source>
        <dbReference type="Pfam" id="PF03972"/>
    </source>
</evidence>
<dbReference type="RefSeq" id="WP_066659384.1">
    <property type="nucleotide sequence ID" value="NZ_CBCSCL010000021.1"/>
</dbReference>
<reference evidence="4 5" key="1">
    <citation type="submission" date="2016-06" db="EMBL/GenBank/DDBJ databases">
        <title>Complete genome sequences of Bordetella bronchialis and Bordetella flabilis.</title>
        <authorList>
            <person name="LiPuma J.J."/>
            <person name="Spilker T."/>
        </authorList>
    </citation>
    <scope>NUCLEOTIDE SEQUENCE [LARGE SCALE GENOMIC DNA]</scope>
    <source>
        <strain evidence="4 5">AU10664</strain>
    </source>
</reference>
<dbReference type="Gene3D" id="3.30.1330.120">
    <property type="entry name" value="2-methylcitrate dehydratase PrpD"/>
    <property type="match status" value="1"/>
</dbReference>
<sequence>MSQTLSERLADHFASFDAATLSDASRTAVKRLLLDYLGVAVAGSQTGSGEIARRFAQSSGGYPEATLIGDGTRVPAMQAAFANAISSHSVELDDIDVLALFHFSPPVYSAALATAERVKANGKALLAALAAGCEAMERVSKAANVSLRNRGYHTTPTCGIFGATVASARLLGLSAEQIVSALGLAGAQSGGLMEMYGPSMQKRFNPGPASRNGVTAALMAQLGFTGAATIFEGERGFLKAFTDSSDPSQLVKDLDQPYVLDIEFKPYSCARPIHNAIDCALDIRRKHAPDLDRIKRIRMARHPDWALYHQNAHPTTYHEAQVSLPYSVAVALTDGQALFPQYNNARLKEPMLKKLSEMVEITVDESLPRGVSCLMTMEMEDGSTYRSQVDYPKGSIQNAMSDEELRAKFDSLAIPVLGAARAAQVADQVADIERCGDVGELMRLLGGSQKGQGGAGSA</sequence>
<dbReference type="InterPro" id="IPR042183">
    <property type="entry name" value="MmgE/PrpD_sf_1"/>
</dbReference>
<gene>
    <name evidence="4" type="ORF">BAU07_15580</name>
</gene>
<dbReference type="InterPro" id="IPR036148">
    <property type="entry name" value="MmgE/PrpD_sf"/>
</dbReference>
<dbReference type="InterPro" id="IPR045336">
    <property type="entry name" value="MmgE_PrpD_N"/>
</dbReference>
<evidence type="ECO:0000313" key="4">
    <source>
        <dbReference type="EMBL" id="ANN78339.1"/>
    </source>
</evidence>
<accession>A0A193GGB9</accession>
<dbReference type="OrthoDB" id="9797528at2"/>
<keyword evidence="5" id="KW-1185">Reference proteome</keyword>
<evidence type="ECO:0000259" key="3">
    <source>
        <dbReference type="Pfam" id="PF19305"/>
    </source>
</evidence>
<dbReference type="Gene3D" id="1.10.4100.10">
    <property type="entry name" value="2-methylcitrate dehydratase PrpD"/>
    <property type="match status" value="1"/>
</dbReference>
<dbReference type="Proteomes" id="UP000091926">
    <property type="component" value="Chromosome"/>
</dbReference>
<comment type="similarity">
    <text evidence="1">Belongs to the PrpD family.</text>
</comment>
<feature type="domain" description="MmgE/PrpD C-terminal" evidence="3">
    <location>
        <begin position="267"/>
        <end position="430"/>
    </location>
</feature>
<dbReference type="InterPro" id="IPR045337">
    <property type="entry name" value="MmgE_PrpD_C"/>
</dbReference>
<dbReference type="Pfam" id="PF19305">
    <property type="entry name" value="MmgE_PrpD_C"/>
    <property type="match status" value="1"/>
</dbReference>
<dbReference type="SUPFAM" id="SSF103378">
    <property type="entry name" value="2-methylcitrate dehydratase PrpD"/>
    <property type="match status" value="1"/>
</dbReference>